<evidence type="ECO:0000313" key="3">
    <source>
        <dbReference type="Proteomes" id="UP000006329"/>
    </source>
</evidence>
<organism evidence="2 3">
    <name type="scientific">Leptospira santarosai str. MOR084</name>
    <dbReference type="NCBI Taxonomy" id="1049984"/>
    <lineage>
        <taxon>Bacteria</taxon>
        <taxon>Pseudomonadati</taxon>
        <taxon>Spirochaetota</taxon>
        <taxon>Spirochaetia</taxon>
        <taxon>Leptospirales</taxon>
        <taxon>Leptospiraceae</taxon>
        <taxon>Leptospira</taxon>
    </lineage>
</organism>
<dbReference type="AlphaFoldDB" id="A0A0E2BMC0"/>
<protein>
    <submittedName>
        <fullName evidence="2">Uncharacterized protein</fullName>
    </submittedName>
</protein>
<keyword evidence="1" id="KW-0472">Membrane</keyword>
<keyword evidence="3" id="KW-1185">Reference proteome</keyword>
<proteinExistence type="predicted"/>
<evidence type="ECO:0000313" key="2">
    <source>
        <dbReference type="EMBL" id="EKO32445.1"/>
    </source>
</evidence>
<keyword evidence="1" id="KW-1133">Transmembrane helix</keyword>
<sequence>MPKHLKAIGMGILSKEKIFLKWLVVFFTWVLFRKPNGRILKIRF</sequence>
<accession>A0A0E2BMC0</accession>
<name>A0A0E2BMC0_9LEPT</name>
<evidence type="ECO:0000256" key="1">
    <source>
        <dbReference type="SAM" id="Phobius"/>
    </source>
</evidence>
<reference evidence="2" key="1">
    <citation type="submission" date="2012-10" db="EMBL/GenBank/DDBJ databases">
        <authorList>
            <person name="Harkins D.M."/>
            <person name="Durkin A.S."/>
            <person name="Brinkac L.M."/>
            <person name="Haft D.H."/>
            <person name="Selengut J.D."/>
            <person name="Sanka R."/>
            <person name="DePew J."/>
            <person name="Purushe J."/>
            <person name="Matthias M.A."/>
            <person name="Vinetz J.M."/>
            <person name="Sutton G.G."/>
            <person name="Nierman W.C."/>
            <person name="Fouts D.E."/>
        </authorList>
    </citation>
    <scope>NUCLEOTIDE SEQUENCE [LARGE SCALE GENOMIC DNA]</scope>
    <source>
        <strain evidence="2">MOR084</strain>
    </source>
</reference>
<keyword evidence="1" id="KW-0812">Transmembrane</keyword>
<gene>
    <name evidence="2" type="ORF">LEP1GSC179_3556</name>
</gene>
<dbReference type="Proteomes" id="UP000006329">
    <property type="component" value="Unassembled WGS sequence"/>
</dbReference>
<comment type="caution">
    <text evidence="2">The sequence shown here is derived from an EMBL/GenBank/DDBJ whole genome shotgun (WGS) entry which is preliminary data.</text>
</comment>
<feature type="transmembrane region" description="Helical" evidence="1">
    <location>
        <begin position="12"/>
        <end position="32"/>
    </location>
</feature>
<dbReference type="EMBL" id="AHON02000071">
    <property type="protein sequence ID" value="EKO32445.1"/>
    <property type="molecule type" value="Genomic_DNA"/>
</dbReference>